<comment type="caution">
    <text evidence="1">The sequence shown here is derived from an EMBL/GenBank/DDBJ whole genome shotgun (WGS) entry which is preliminary data.</text>
</comment>
<evidence type="ECO:0000313" key="1">
    <source>
        <dbReference type="EMBL" id="MPC54159.1"/>
    </source>
</evidence>
<protein>
    <submittedName>
        <fullName evidence="1">Uncharacterized protein</fullName>
    </submittedName>
</protein>
<organism evidence="1 2">
    <name type="scientific">Portunus trituberculatus</name>
    <name type="common">Swimming crab</name>
    <name type="synonym">Neptunus trituberculatus</name>
    <dbReference type="NCBI Taxonomy" id="210409"/>
    <lineage>
        <taxon>Eukaryota</taxon>
        <taxon>Metazoa</taxon>
        <taxon>Ecdysozoa</taxon>
        <taxon>Arthropoda</taxon>
        <taxon>Crustacea</taxon>
        <taxon>Multicrustacea</taxon>
        <taxon>Malacostraca</taxon>
        <taxon>Eumalacostraca</taxon>
        <taxon>Eucarida</taxon>
        <taxon>Decapoda</taxon>
        <taxon>Pleocyemata</taxon>
        <taxon>Brachyura</taxon>
        <taxon>Eubrachyura</taxon>
        <taxon>Portunoidea</taxon>
        <taxon>Portunidae</taxon>
        <taxon>Portuninae</taxon>
        <taxon>Portunus</taxon>
    </lineage>
</organism>
<keyword evidence="2" id="KW-1185">Reference proteome</keyword>
<name>A0A5B7G970_PORTR</name>
<sequence length="139" mass="15517">MLMTSVYTPPRLEIYSFFLTPSLWSPLNVASLSHRKRAESSPAAPPKPYRTSPLEGLLSLSVRSTATLGAPVKLSPVLPARRQVHPVISDLLARLQRRLKPLQWLTNYSSDISIPVARTIYISFIHSIVNYLSPALIQL</sequence>
<accession>A0A5B7G970</accession>
<gene>
    <name evidence="1" type="ORF">E2C01_048067</name>
</gene>
<dbReference type="OrthoDB" id="6373033at2759"/>
<dbReference type="AlphaFoldDB" id="A0A5B7G970"/>
<reference evidence="1 2" key="1">
    <citation type="submission" date="2019-05" db="EMBL/GenBank/DDBJ databases">
        <title>Another draft genome of Portunus trituberculatus and its Hox gene families provides insights of decapod evolution.</title>
        <authorList>
            <person name="Jeong J.-H."/>
            <person name="Song I."/>
            <person name="Kim S."/>
            <person name="Choi T."/>
            <person name="Kim D."/>
            <person name="Ryu S."/>
            <person name="Kim W."/>
        </authorList>
    </citation>
    <scope>NUCLEOTIDE SEQUENCE [LARGE SCALE GENOMIC DNA]</scope>
    <source>
        <tissue evidence="1">Muscle</tissue>
    </source>
</reference>
<evidence type="ECO:0000313" key="2">
    <source>
        <dbReference type="Proteomes" id="UP000324222"/>
    </source>
</evidence>
<dbReference type="Proteomes" id="UP000324222">
    <property type="component" value="Unassembled WGS sequence"/>
</dbReference>
<dbReference type="EMBL" id="VSRR010012153">
    <property type="protein sequence ID" value="MPC54159.1"/>
    <property type="molecule type" value="Genomic_DNA"/>
</dbReference>
<proteinExistence type="predicted"/>